<dbReference type="Pfam" id="PF00994">
    <property type="entry name" value="MoCF_biosynth"/>
    <property type="match status" value="2"/>
</dbReference>
<protein>
    <recommendedName>
        <fullName evidence="13">Molybdopterin biosynthesis protein CNX1</fullName>
    </recommendedName>
    <alternativeName>
        <fullName evidence="13">Molybdenum cofactor biosynthesis enzyme CNX1</fullName>
    </alternativeName>
    <domain>
        <recommendedName>
            <fullName evidence="13">Molybdopterin molybdenumtransferase</fullName>
            <shortName evidence="13">MPT Mo-transferase</shortName>
            <ecNumber evidence="13">2.10.1.1</ecNumber>
        </recommendedName>
        <alternativeName>
            <fullName evidence="13">Domain E</fullName>
        </alternativeName>
    </domain>
    <domain>
        <recommendedName>
            <fullName evidence="13">Molybdopterin adenylyltransferase</fullName>
            <shortName evidence="13">MPT adenylyltransferase</shortName>
            <ecNumber evidence="13">2.7.7.75</ecNumber>
        </recommendedName>
        <alternativeName>
            <fullName evidence="13">Domain G</fullName>
        </alternativeName>
    </domain>
</protein>
<dbReference type="PROSITE" id="PS01078">
    <property type="entry name" value="MOCF_BIOSYNTHESIS_1"/>
    <property type="match status" value="1"/>
</dbReference>
<evidence type="ECO:0000313" key="16">
    <source>
        <dbReference type="EMBL" id="KAG6761841.1"/>
    </source>
</evidence>
<dbReference type="GO" id="GO:0061599">
    <property type="term" value="F:molybdopterin molybdotransferase activity"/>
    <property type="evidence" value="ECO:0007669"/>
    <property type="project" value="UniProtKB-UniRule"/>
</dbReference>
<evidence type="ECO:0000256" key="14">
    <source>
        <dbReference type="SAM" id="MobiDB-lite"/>
    </source>
</evidence>
<dbReference type="Pfam" id="PF03453">
    <property type="entry name" value="MoeA_N"/>
    <property type="match status" value="1"/>
</dbReference>
<keyword evidence="11 13" id="KW-0501">Molybdenum cofactor biosynthesis</keyword>
<evidence type="ECO:0000256" key="12">
    <source>
        <dbReference type="ARBA" id="ARBA00023268"/>
    </source>
</evidence>
<evidence type="ECO:0000256" key="8">
    <source>
        <dbReference type="ARBA" id="ARBA00022741"/>
    </source>
</evidence>
<dbReference type="GO" id="GO:0006777">
    <property type="term" value="P:Mo-molybdopterin cofactor biosynthetic process"/>
    <property type="evidence" value="ECO:0007669"/>
    <property type="project" value="UniProtKB-UniRule"/>
</dbReference>
<evidence type="ECO:0000256" key="2">
    <source>
        <dbReference type="ARBA" id="ARBA00005046"/>
    </source>
</evidence>
<organism evidence="16 17">
    <name type="scientific">Populus tomentosa</name>
    <name type="common">Chinese white poplar</name>
    <dbReference type="NCBI Taxonomy" id="118781"/>
    <lineage>
        <taxon>Eukaryota</taxon>
        <taxon>Viridiplantae</taxon>
        <taxon>Streptophyta</taxon>
        <taxon>Embryophyta</taxon>
        <taxon>Tracheophyta</taxon>
        <taxon>Spermatophyta</taxon>
        <taxon>Magnoliopsida</taxon>
        <taxon>eudicotyledons</taxon>
        <taxon>Gunneridae</taxon>
        <taxon>Pentapetalae</taxon>
        <taxon>rosids</taxon>
        <taxon>fabids</taxon>
        <taxon>Malpighiales</taxon>
        <taxon>Salicaceae</taxon>
        <taxon>Saliceae</taxon>
        <taxon>Populus</taxon>
    </lineage>
</organism>
<comment type="similarity">
    <text evidence="3">In the N-terminal section; belongs to the MoaB/Mog family.</text>
</comment>
<evidence type="ECO:0000313" key="17">
    <source>
        <dbReference type="Proteomes" id="UP000886885"/>
    </source>
</evidence>
<name>A0A8X8CGM8_POPTO</name>
<evidence type="ECO:0000256" key="3">
    <source>
        <dbReference type="ARBA" id="ARBA00007589"/>
    </source>
</evidence>
<dbReference type="PANTHER" id="PTHR10192">
    <property type="entry name" value="MOLYBDOPTERIN BIOSYNTHESIS PROTEIN"/>
    <property type="match status" value="1"/>
</dbReference>
<dbReference type="GO" id="GO:0005524">
    <property type="term" value="F:ATP binding"/>
    <property type="evidence" value="ECO:0007669"/>
    <property type="project" value="UniProtKB-UniRule"/>
</dbReference>
<keyword evidence="12" id="KW-0511">Multifunctional enzyme</keyword>
<keyword evidence="10 13" id="KW-0460">Magnesium</keyword>
<dbReference type="CDD" id="cd00887">
    <property type="entry name" value="MoeA"/>
    <property type="match status" value="1"/>
</dbReference>
<comment type="function">
    <text evidence="13">Catalyzes two steps in the biosynthesis of the molybdenum cofactor. In the first step, molybdopterin is adenylated. Subsequently, molybdate is inserted into adenylated molybdopterin and AMP is released.</text>
</comment>
<comment type="cofactor">
    <cofactor evidence="1 13">
        <name>Mg(2+)</name>
        <dbReference type="ChEBI" id="CHEBI:18420"/>
    </cofactor>
</comment>
<evidence type="ECO:0000256" key="10">
    <source>
        <dbReference type="ARBA" id="ARBA00022842"/>
    </source>
</evidence>
<dbReference type="EC" id="2.10.1.1" evidence="13"/>
<keyword evidence="6 13" id="KW-0808">Transferase</keyword>
<dbReference type="OrthoDB" id="4349954at2759"/>
<feature type="region of interest" description="Disordered" evidence="14">
    <location>
        <begin position="658"/>
        <end position="680"/>
    </location>
</feature>
<dbReference type="InterPro" id="IPR005110">
    <property type="entry name" value="MoeA_linker/N"/>
</dbReference>
<evidence type="ECO:0000256" key="11">
    <source>
        <dbReference type="ARBA" id="ARBA00023150"/>
    </source>
</evidence>
<dbReference type="EMBL" id="JAAWWB010000018">
    <property type="protein sequence ID" value="KAG6761841.1"/>
    <property type="molecule type" value="Genomic_DNA"/>
</dbReference>
<reference evidence="16" key="1">
    <citation type="journal article" date="2020" name="bioRxiv">
        <title>Hybrid origin of Populus tomentosa Carr. identified through genome sequencing and phylogenomic analysis.</title>
        <authorList>
            <person name="An X."/>
            <person name="Gao K."/>
            <person name="Chen Z."/>
            <person name="Li J."/>
            <person name="Yang X."/>
            <person name="Yang X."/>
            <person name="Zhou J."/>
            <person name="Guo T."/>
            <person name="Zhao T."/>
            <person name="Huang S."/>
            <person name="Miao D."/>
            <person name="Khan W.U."/>
            <person name="Rao P."/>
            <person name="Ye M."/>
            <person name="Lei B."/>
            <person name="Liao W."/>
            <person name="Wang J."/>
            <person name="Ji L."/>
            <person name="Li Y."/>
            <person name="Guo B."/>
            <person name="Mustafa N.S."/>
            <person name="Li S."/>
            <person name="Yun Q."/>
            <person name="Keller S.R."/>
            <person name="Mao J."/>
            <person name="Zhang R."/>
            <person name="Strauss S.H."/>
        </authorList>
    </citation>
    <scope>NUCLEOTIDE SEQUENCE</scope>
    <source>
        <strain evidence="16">GM15</strain>
        <tissue evidence="16">Leaf</tissue>
    </source>
</reference>
<evidence type="ECO:0000256" key="6">
    <source>
        <dbReference type="ARBA" id="ARBA00022679"/>
    </source>
</evidence>
<gene>
    <name evidence="16" type="ORF">POTOM_035078</name>
</gene>
<comment type="catalytic activity">
    <reaction evidence="13">
        <text>adenylyl-molybdopterin + molybdate = Mo-molybdopterin + AMP + H(+)</text>
        <dbReference type="Rhea" id="RHEA:35047"/>
        <dbReference type="ChEBI" id="CHEBI:15378"/>
        <dbReference type="ChEBI" id="CHEBI:36264"/>
        <dbReference type="ChEBI" id="CHEBI:62727"/>
        <dbReference type="ChEBI" id="CHEBI:71302"/>
        <dbReference type="ChEBI" id="CHEBI:456215"/>
    </reaction>
</comment>
<dbReference type="Pfam" id="PF03454">
    <property type="entry name" value="MoeA_C"/>
    <property type="match status" value="1"/>
</dbReference>
<keyword evidence="17" id="KW-1185">Reference proteome</keyword>
<dbReference type="NCBIfam" id="NF045515">
    <property type="entry name" value="Glp_gephyrin"/>
    <property type="match status" value="1"/>
</dbReference>
<dbReference type="GO" id="GO:0061598">
    <property type="term" value="F:molybdopterin adenylyltransferase activity"/>
    <property type="evidence" value="ECO:0007669"/>
    <property type="project" value="UniProtKB-UniRule"/>
</dbReference>
<dbReference type="InterPro" id="IPR005111">
    <property type="entry name" value="MoeA_C_domain_IV"/>
</dbReference>
<dbReference type="GO" id="GO:0046872">
    <property type="term" value="F:metal ion binding"/>
    <property type="evidence" value="ECO:0007669"/>
    <property type="project" value="UniProtKB-UniRule"/>
</dbReference>
<dbReference type="SMART" id="SM00852">
    <property type="entry name" value="MoCF_biosynth"/>
    <property type="match status" value="2"/>
</dbReference>
<dbReference type="CDD" id="cd00886">
    <property type="entry name" value="MogA_MoaB"/>
    <property type="match status" value="1"/>
</dbReference>
<keyword evidence="5 13" id="KW-0500">Molybdenum</keyword>
<dbReference type="NCBIfam" id="TIGR00177">
    <property type="entry name" value="molyb_syn"/>
    <property type="match status" value="2"/>
</dbReference>
<comment type="caution">
    <text evidence="16">The sequence shown here is derived from an EMBL/GenBank/DDBJ whole genome shotgun (WGS) entry which is preliminary data.</text>
</comment>
<proteinExistence type="inferred from homology"/>
<comment type="pathway">
    <text evidence="2 13">Cofactor biosynthesis; molybdopterin biosynthesis.</text>
</comment>
<dbReference type="FunFam" id="3.40.980.10:FF:000002">
    <property type="entry name" value="Molybdopterin molybdenumtransferase"/>
    <property type="match status" value="1"/>
</dbReference>
<evidence type="ECO:0000256" key="13">
    <source>
        <dbReference type="RuleBase" id="RU365090"/>
    </source>
</evidence>
<evidence type="ECO:0000256" key="5">
    <source>
        <dbReference type="ARBA" id="ARBA00022505"/>
    </source>
</evidence>
<evidence type="ECO:0000259" key="15">
    <source>
        <dbReference type="SMART" id="SM00852"/>
    </source>
</evidence>
<feature type="domain" description="MoaB/Mog" evidence="15">
    <location>
        <begin position="456"/>
        <end position="652"/>
    </location>
</feature>
<evidence type="ECO:0000256" key="7">
    <source>
        <dbReference type="ARBA" id="ARBA00022723"/>
    </source>
</evidence>
<dbReference type="InterPro" id="IPR038987">
    <property type="entry name" value="MoeA-like"/>
</dbReference>
<comment type="similarity">
    <text evidence="4">In the C-terminal section; belongs to the MoeA family.</text>
</comment>
<feature type="compositionally biased region" description="Basic and acidic residues" evidence="14">
    <location>
        <begin position="669"/>
        <end position="680"/>
    </location>
</feature>
<dbReference type="GO" id="GO:0005829">
    <property type="term" value="C:cytosol"/>
    <property type="evidence" value="ECO:0007669"/>
    <property type="project" value="TreeGrafter"/>
</dbReference>
<dbReference type="FunFam" id="3.40.980.10:FF:000009">
    <property type="entry name" value="Molybdopterin molybdenumtransferase"/>
    <property type="match status" value="1"/>
</dbReference>
<comment type="similarity">
    <text evidence="13">Belongs to the MoeA family.</text>
</comment>
<dbReference type="FunFam" id="2.40.340.10:FF:000004">
    <property type="entry name" value="Molybdopterin molybdenumtransferase"/>
    <property type="match status" value="1"/>
</dbReference>
<keyword evidence="8" id="KW-0547">Nucleotide-binding</keyword>
<dbReference type="EC" id="2.7.7.75" evidence="13"/>
<feature type="domain" description="MoaB/Mog" evidence="15">
    <location>
        <begin position="175"/>
        <end position="324"/>
    </location>
</feature>
<comment type="catalytic activity">
    <reaction evidence="13">
        <text>molybdopterin + ATP + H(+) = adenylyl-molybdopterin + diphosphate</text>
        <dbReference type="Rhea" id="RHEA:31331"/>
        <dbReference type="ChEBI" id="CHEBI:15378"/>
        <dbReference type="ChEBI" id="CHEBI:30616"/>
        <dbReference type="ChEBI" id="CHEBI:33019"/>
        <dbReference type="ChEBI" id="CHEBI:58698"/>
        <dbReference type="ChEBI" id="CHEBI:62727"/>
    </reaction>
</comment>
<dbReference type="PANTHER" id="PTHR10192:SF5">
    <property type="entry name" value="GEPHYRIN"/>
    <property type="match status" value="1"/>
</dbReference>
<dbReference type="AlphaFoldDB" id="A0A8X8CGM8"/>
<evidence type="ECO:0000256" key="9">
    <source>
        <dbReference type="ARBA" id="ARBA00022840"/>
    </source>
</evidence>
<evidence type="ECO:0000256" key="4">
    <source>
        <dbReference type="ARBA" id="ARBA00008339"/>
    </source>
</evidence>
<accession>A0A8X8CGM8</accession>
<evidence type="ECO:0000256" key="1">
    <source>
        <dbReference type="ARBA" id="ARBA00001946"/>
    </source>
</evidence>
<dbReference type="PROSITE" id="PS01079">
    <property type="entry name" value="MOCF_BIOSYNTHESIS_2"/>
    <property type="match status" value="1"/>
</dbReference>
<dbReference type="InterPro" id="IPR001453">
    <property type="entry name" value="MoaB/Mog_dom"/>
</dbReference>
<dbReference type="InterPro" id="IPR008284">
    <property type="entry name" value="MoCF_biosynth_CS"/>
</dbReference>
<sequence>MISAEEALQTILKVARRLPPVPVPLHDALGKVLAEDIRAPDPLPPYPASDGYAVIASDGPGEYPVITESRAGNDGLGVTLTPGTVAYVTTGGPIPDGADAVVQVEDTRKVKDTLVERVKISVQTRKGVDIRPVGCDIEKDAVVLKCGERLGVSEIGLLATVGAVMVKVYPMPTIAVLSTGDELVEPTTGVLNRGQIRDSNRAMLLAAAIQQQCKILDLGIARDDKEELERILDKAFSAGIHILLTSGGVSMGDRDFVKPLLENRGTIHFNKVCMKPGKPLTFAEINLKPADNIASGKILAFGLPGNPVSCLVSFHLFVVPAIRLVAGCANPHLLRVRACLHQPIKADPVRPEFHRAIIRWKANDGSGNPGFVAESTGHQMSSRLLSMKSANALLELPATGSVIPAGTSVSAIIISDLTSTSSSEVGLSSDAASSAQRNTCRETIAGETLNGEFKVAILTVSDTVASGAGPDRRSASHIDGILLSQQVVLMTLVETYKEEDKIYLQIKNRKNRIKKGLDICSGPRAVSVVNSSSEKLGARVVSTAVVPDDVSKIKAVVQKWSDTDRMDLILTLGGTGFTPRDVTPEATKELIEKETPGLLYVMMQESLKVTPFAMLSRSAAGIRGSTLIINMPGNPNAVAECVEALLPALKHALKQIKGDKREKHPRHIPHAEAEPVDTWERSHKLASGNHTQPGCSCSH</sequence>
<dbReference type="Proteomes" id="UP000886885">
    <property type="component" value="Chromosome 9D"/>
</dbReference>
<keyword evidence="7 13" id="KW-0479">Metal-binding</keyword>
<keyword evidence="9" id="KW-0067">ATP-binding</keyword>
<dbReference type="FunFam" id="2.170.190.11:FF:000001">
    <property type="entry name" value="Molybdopterin molybdenumtransferase"/>
    <property type="match status" value="1"/>
</dbReference>